<proteinExistence type="inferred from homology"/>
<evidence type="ECO:0000256" key="4">
    <source>
        <dbReference type="PIRSR" id="PIRSR603782-2"/>
    </source>
</evidence>
<keyword evidence="5" id="KW-1133">Transmembrane helix</keyword>
<dbReference type="AlphaFoldDB" id="A0A7W8DS69"/>
<dbReference type="PANTHER" id="PTHR12151">
    <property type="entry name" value="ELECTRON TRANSPORT PROTIN SCO1/SENC FAMILY MEMBER"/>
    <property type="match status" value="1"/>
</dbReference>
<evidence type="ECO:0000256" key="3">
    <source>
        <dbReference type="PIRSR" id="PIRSR603782-1"/>
    </source>
</evidence>
<dbReference type="InterPro" id="IPR036249">
    <property type="entry name" value="Thioredoxin-like_sf"/>
</dbReference>
<dbReference type="Proteomes" id="UP000534294">
    <property type="component" value="Unassembled WGS sequence"/>
</dbReference>
<comment type="caution">
    <text evidence="7">The sequence shown here is derived from an EMBL/GenBank/DDBJ whole genome shotgun (WGS) entry which is preliminary data.</text>
</comment>
<keyword evidence="5" id="KW-0472">Membrane</keyword>
<reference evidence="7 8" key="1">
    <citation type="submission" date="2020-08" db="EMBL/GenBank/DDBJ databases">
        <title>Genomic Encyclopedia of Type Strains, Phase IV (KMG-IV): sequencing the most valuable type-strain genomes for metagenomic binning, comparative biology and taxonomic classification.</title>
        <authorList>
            <person name="Goeker M."/>
        </authorList>
    </citation>
    <scope>NUCLEOTIDE SEQUENCE [LARGE SCALE GENOMIC DNA]</scope>
    <source>
        <strain evidence="7 8">DSM 12251</strain>
    </source>
</reference>
<keyword evidence="5" id="KW-0812">Transmembrane</keyword>
<dbReference type="SUPFAM" id="SSF52833">
    <property type="entry name" value="Thioredoxin-like"/>
    <property type="match status" value="1"/>
</dbReference>
<name>A0A7W8DS69_9BACT</name>
<comment type="similarity">
    <text evidence="1">Belongs to the SCO1/2 family.</text>
</comment>
<evidence type="ECO:0000256" key="5">
    <source>
        <dbReference type="SAM" id="Phobius"/>
    </source>
</evidence>
<feature type="disulfide bond" description="Redox-active" evidence="4">
    <location>
        <begin position="104"/>
        <end position="108"/>
    </location>
</feature>
<evidence type="ECO:0000256" key="2">
    <source>
        <dbReference type="ARBA" id="ARBA00023008"/>
    </source>
</evidence>
<dbReference type="EMBL" id="JACHIF010000012">
    <property type="protein sequence ID" value="MBB5040172.1"/>
    <property type="molecule type" value="Genomic_DNA"/>
</dbReference>
<evidence type="ECO:0000313" key="7">
    <source>
        <dbReference type="EMBL" id="MBB5040172.1"/>
    </source>
</evidence>
<dbReference type="Gene3D" id="3.40.30.10">
    <property type="entry name" value="Glutaredoxin"/>
    <property type="match status" value="1"/>
</dbReference>
<gene>
    <name evidence="7" type="ORF">HNQ64_004453</name>
</gene>
<evidence type="ECO:0000259" key="6">
    <source>
        <dbReference type="PROSITE" id="PS51352"/>
    </source>
</evidence>
<evidence type="ECO:0000313" key="8">
    <source>
        <dbReference type="Proteomes" id="UP000534294"/>
    </source>
</evidence>
<dbReference type="GO" id="GO:0046872">
    <property type="term" value="F:metal ion binding"/>
    <property type="evidence" value="ECO:0007669"/>
    <property type="project" value="UniProtKB-KW"/>
</dbReference>
<dbReference type="Pfam" id="PF02630">
    <property type="entry name" value="SCO1-SenC"/>
    <property type="match status" value="1"/>
</dbReference>
<dbReference type="PANTHER" id="PTHR12151:SF25">
    <property type="entry name" value="LINALOOL DEHYDRATASE_ISOMERASE DOMAIN-CONTAINING PROTEIN"/>
    <property type="match status" value="1"/>
</dbReference>
<feature type="binding site" evidence="3">
    <location>
        <position position="200"/>
    </location>
    <ligand>
        <name>Cu cation</name>
        <dbReference type="ChEBI" id="CHEBI:23378"/>
    </ligand>
</feature>
<accession>A0A7W8DS69</accession>
<organism evidence="7 8">
    <name type="scientific">Prosthecobacter dejongeii</name>
    <dbReference type="NCBI Taxonomy" id="48465"/>
    <lineage>
        <taxon>Bacteria</taxon>
        <taxon>Pseudomonadati</taxon>
        <taxon>Verrucomicrobiota</taxon>
        <taxon>Verrucomicrobiia</taxon>
        <taxon>Verrucomicrobiales</taxon>
        <taxon>Verrucomicrobiaceae</taxon>
        <taxon>Prosthecobacter</taxon>
    </lineage>
</organism>
<protein>
    <submittedName>
        <fullName evidence="7">Cytochrome oxidase Cu insertion factor (SCO1/SenC/PrrC family)</fullName>
    </submittedName>
</protein>
<feature type="binding site" evidence="3">
    <location>
        <position position="108"/>
    </location>
    <ligand>
        <name>Cu cation</name>
        <dbReference type="ChEBI" id="CHEBI:23378"/>
    </ligand>
</feature>
<feature type="domain" description="Thioredoxin" evidence="6">
    <location>
        <begin position="66"/>
        <end position="235"/>
    </location>
</feature>
<feature type="transmembrane region" description="Helical" evidence="5">
    <location>
        <begin position="34"/>
        <end position="56"/>
    </location>
</feature>
<dbReference type="InterPro" id="IPR013766">
    <property type="entry name" value="Thioredoxin_domain"/>
</dbReference>
<keyword evidence="4" id="KW-1015">Disulfide bond</keyword>
<evidence type="ECO:0000256" key="1">
    <source>
        <dbReference type="ARBA" id="ARBA00010996"/>
    </source>
</evidence>
<dbReference type="InterPro" id="IPR003782">
    <property type="entry name" value="SCO1/SenC"/>
</dbReference>
<keyword evidence="8" id="KW-1185">Reference proteome</keyword>
<dbReference type="CDD" id="cd02968">
    <property type="entry name" value="SCO"/>
    <property type="match status" value="1"/>
</dbReference>
<sequence length="247" mass="27849">MNSKSATLLAQHGHWQAIFEVMKQRATHSDQRSFRGLILGGILLAMGLCVGANALFEQSLPLKSLPVLTKVQADLVATERTGRSVKFSDLKGKVVVCAYLYTVCPHGCAAITAQMQLLLKRFGERADFHLLSVAIHPDRDTPALLTNYAEAVGAKPDSPWWFVTGEQKSLWNFMTQELHLEPAKAIPEDERVNPLDHYEHDLRMVLIDRQGQVRRYYSVYHPQPEIAALMCENLPQDVQRLLDHPEL</sequence>
<keyword evidence="2 3" id="KW-0186">Copper</keyword>
<keyword evidence="3" id="KW-0479">Metal-binding</keyword>
<feature type="binding site" evidence="3">
    <location>
        <position position="104"/>
    </location>
    <ligand>
        <name>Cu cation</name>
        <dbReference type="ChEBI" id="CHEBI:23378"/>
    </ligand>
</feature>
<dbReference type="PROSITE" id="PS51352">
    <property type="entry name" value="THIOREDOXIN_2"/>
    <property type="match status" value="1"/>
</dbReference>